<dbReference type="InterPro" id="IPR044810">
    <property type="entry name" value="WRKY_plant"/>
</dbReference>
<sequence length="264" mass="30433">MEETSTPKRERLISELIKGRDSTMTLQNLLRRRFVDGGLVLAEDLLNKILESFSDSLSKLCSSGEVCPACDQSTCSDNRREMVVSAVKDRRGCYKRRKRENSRVKIDDTIEDGYGWRKYGQKTILDANFPRCYYRCTHKDEGCRALKQVQKLQDGPEMFQITYFGFHTCQNIKKQTQMFSDSEDLSTFLLNFEDSRINQSPSSPCTITDVHITPSLKQEEDSKAQSDDHDMSFGDIWTDMIGNLDPLYDDIFKDGISIDDFKFN</sequence>
<evidence type="ECO:0000256" key="4">
    <source>
        <dbReference type="ARBA" id="ARBA00023163"/>
    </source>
</evidence>
<dbReference type="PANTHER" id="PTHR31282">
    <property type="entry name" value="WRKY TRANSCRIPTION FACTOR 21-RELATED"/>
    <property type="match status" value="1"/>
</dbReference>
<dbReference type="GO" id="GO:0005634">
    <property type="term" value="C:nucleus"/>
    <property type="evidence" value="ECO:0007669"/>
    <property type="project" value="UniProtKB-SubCell"/>
</dbReference>
<dbReference type="Gene3D" id="2.20.25.80">
    <property type="entry name" value="WRKY domain"/>
    <property type="match status" value="1"/>
</dbReference>
<name>A0AAP0H715_9ASTR</name>
<reference evidence="7 8" key="1">
    <citation type="submission" date="2024-04" db="EMBL/GenBank/DDBJ databases">
        <title>The reference genome of an endangered Asteraceae, Deinandra increscens subsp. villosa, native to the Central Coast of California.</title>
        <authorList>
            <person name="Guilliams M."/>
            <person name="Hasenstab-Lehman K."/>
            <person name="Meyer R."/>
            <person name="Mcevoy S."/>
        </authorList>
    </citation>
    <scope>NUCLEOTIDE SEQUENCE [LARGE SCALE GENOMIC DNA]</scope>
    <source>
        <tissue evidence="7">Leaf</tissue>
    </source>
</reference>
<dbReference type="GO" id="GO:0003700">
    <property type="term" value="F:DNA-binding transcription factor activity"/>
    <property type="evidence" value="ECO:0007669"/>
    <property type="project" value="InterPro"/>
</dbReference>
<dbReference type="SMART" id="SM00774">
    <property type="entry name" value="WRKY"/>
    <property type="match status" value="1"/>
</dbReference>
<keyword evidence="4" id="KW-0804">Transcription</keyword>
<proteinExistence type="predicted"/>
<dbReference type="InterPro" id="IPR036576">
    <property type="entry name" value="WRKY_dom_sf"/>
</dbReference>
<dbReference type="SUPFAM" id="SSF118290">
    <property type="entry name" value="WRKY DNA-binding domain"/>
    <property type="match status" value="1"/>
</dbReference>
<evidence type="ECO:0000256" key="2">
    <source>
        <dbReference type="ARBA" id="ARBA00023015"/>
    </source>
</evidence>
<evidence type="ECO:0000256" key="5">
    <source>
        <dbReference type="ARBA" id="ARBA00023242"/>
    </source>
</evidence>
<organism evidence="7 8">
    <name type="scientific">Deinandra increscens subsp. villosa</name>
    <dbReference type="NCBI Taxonomy" id="3103831"/>
    <lineage>
        <taxon>Eukaryota</taxon>
        <taxon>Viridiplantae</taxon>
        <taxon>Streptophyta</taxon>
        <taxon>Embryophyta</taxon>
        <taxon>Tracheophyta</taxon>
        <taxon>Spermatophyta</taxon>
        <taxon>Magnoliopsida</taxon>
        <taxon>eudicotyledons</taxon>
        <taxon>Gunneridae</taxon>
        <taxon>Pentapetalae</taxon>
        <taxon>asterids</taxon>
        <taxon>campanulids</taxon>
        <taxon>Asterales</taxon>
        <taxon>Asteraceae</taxon>
        <taxon>Asteroideae</taxon>
        <taxon>Heliantheae alliance</taxon>
        <taxon>Madieae</taxon>
        <taxon>Madiinae</taxon>
        <taxon>Deinandra</taxon>
    </lineage>
</organism>
<evidence type="ECO:0000256" key="1">
    <source>
        <dbReference type="ARBA" id="ARBA00004123"/>
    </source>
</evidence>
<feature type="domain" description="WRKY" evidence="6">
    <location>
        <begin position="105"/>
        <end position="167"/>
    </location>
</feature>
<dbReference type="Proteomes" id="UP001408789">
    <property type="component" value="Unassembled WGS sequence"/>
</dbReference>
<dbReference type="AlphaFoldDB" id="A0AAP0H715"/>
<evidence type="ECO:0000259" key="6">
    <source>
        <dbReference type="PROSITE" id="PS50811"/>
    </source>
</evidence>
<protein>
    <recommendedName>
        <fullName evidence="6">WRKY domain-containing protein</fullName>
    </recommendedName>
</protein>
<keyword evidence="5" id="KW-0539">Nucleus</keyword>
<dbReference type="GO" id="GO:0043565">
    <property type="term" value="F:sequence-specific DNA binding"/>
    <property type="evidence" value="ECO:0007669"/>
    <property type="project" value="InterPro"/>
</dbReference>
<evidence type="ECO:0000313" key="7">
    <source>
        <dbReference type="EMBL" id="KAK9075404.1"/>
    </source>
</evidence>
<dbReference type="Pfam" id="PF03106">
    <property type="entry name" value="WRKY"/>
    <property type="match status" value="1"/>
</dbReference>
<accession>A0AAP0H715</accession>
<evidence type="ECO:0000313" key="8">
    <source>
        <dbReference type="Proteomes" id="UP001408789"/>
    </source>
</evidence>
<keyword evidence="2" id="KW-0805">Transcription regulation</keyword>
<keyword evidence="8" id="KW-1185">Reference proteome</keyword>
<comment type="subcellular location">
    <subcellularLocation>
        <location evidence="1">Nucleus</location>
    </subcellularLocation>
</comment>
<comment type="caution">
    <text evidence="7">The sequence shown here is derived from an EMBL/GenBank/DDBJ whole genome shotgun (WGS) entry which is preliminary data.</text>
</comment>
<dbReference type="EMBL" id="JBCNJP010000007">
    <property type="protein sequence ID" value="KAK9075404.1"/>
    <property type="molecule type" value="Genomic_DNA"/>
</dbReference>
<gene>
    <name evidence="7" type="ORF">SSX86_003727</name>
</gene>
<dbReference type="PROSITE" id="PS50811">
    <property type="entry name" value="WRKY"/>
    <property type="match status" value="1"/>
</dbReference>
<keyword evidence="3" id="KW-0238">DNA-binding</keyword>
<dbReference type="InterPro" id="IPR003657">
    <property type="entry name" value="WRKY_dom"/>
</dbReference>
<evidence type="ECO:0000256" key="3">
    <source>
        <dbReference type="ARBA" id="ARBA00023125"/>
    </source>
</evidence>